<proteinExistence type="predicted"/>
<dbReference type="InterPro" id="IPR019293">
    <property type="entry name" value="ThiN"/>
</dbReference>
<comment type="caution">
    <text evidence="8">The sequence shown here is derived from an EMBL/GenBank/DDBJ whole genome shotgun (WGS) entry which is preliminary data.</text>
</comment>
<evidence type="ECO:0000256" key="1">
    <source>
        <dbReference type="ARBA" id="ARBA00022679"/>
    </source>
</evidence>
<evidence type="ECO:0000259" key="6">
    <source>
        <dbReference type="Pfam" id="PF08543"/>
    </source>
</evidence>
<evidence type="ECO:0000256" key="4">
    <source>
        <dbReference type="ARBA" id="ARBA00022840"/>
    </source>
</evidence>
<dbReference type="InterPro" id="IPR029056">
    <property type="entry name" value="Ribokinase-like"/>
</dbReference>
<dbReference type="Pfam" id="PF08543">
    <property type="entry name" value="Phos_pyr_kin"/>
    <property type="match status" value="1"/>
</dbReference>
<keyword evidence="1" id="KW-0808">Transferase</keyword>
<dbReference type="NCBIfam" id="TIGR00097">
    <property type="entry name" value="HMP-P_kinase"/>
    <property type="match status" value="1"/>
</dbReference>
<dbReference type="GO" id="GO:0009228">
    <property type="term" value="P:thiamine biosynthetic process"/>
    <property type="evidence" value="ECO:0007669"/>
    <property type="project" value="InterPro"/>
</dbReference>
<dbReference type="PANTHER" id="PTHR20858:SF17">
    <property type="entry name" value="HYDROXYMETHYLPYRIMIDINE_PHOSPHOMETHYLPYRIMIDINE KINASE THI20-RELATED"/>
    <property type="match status" value="1"/>
</dbReference>
<feature type="domain" description="Thiamine-phosphate synthase ThiN" evidence="7">
    <location>
        <begin position="302"/>
        <end position="465"/>
    </location>
</feature>
<evidence type="ECO:0000256" key="2">
    <source>
        <dbReference type="ARBA" id="ARBA00022741"/>
    </source>
</evidence>
<dbReference type="InterPro" id="IPR013749">
    <property type="entry name" value="PM/HMP-P_kinase-1"/>
</dbReference>
<evidence type="ECO:0000256" key="5">
    <source>
        <dbReference type="SAM" id="MobiDB-lite"/>
    </source>
</evidence>
<dbReference type="GO" id="GO:0005829">
    <property type="term" value="C:cytosol"/>
    <property type="evidence" value="ECO:0007669"/>
    <property type="project" value="TreeGrafter"/>
</dbReference>
<feature type="compositionally biased region" description="Polar residues" evidence="5">
    <location>
        <begin position="1"/>
        <end position="11"/>
    </location>
</feature>
<keyword evidence="4" id="KW-0067">ATP-binding</keyword>
<feature type="domain" description="Pyridoxamine kinase/Phosphomethylpyrimidine kinase" evidence="6">
    <location>
        <begin position="36"/>
        <end position="284"/>
    </location>
</feature>
<feature type="region of interest" description="Disordered" evidence="5">
    <location>
        <begin position="1"/>
        <end position="22"/>
    </location>
</feature>
<dbReference type="GO" id="GO:0008972">
    <property type="term" value="F:phosphomethylpyrimidine kinase activity"/>
    <property type="evidence" value="ECO:0007669"/>
    <property type="project" value="InterPro"/>
</dbReference>
<sequence length="474" mass="49222">MPRETAAQSVDSWEGSVTRRRAPVSPPVALTIAGSDSGGGAGIQADLKTMEAHGVFGTSVVTAVTAQNTLGVEGSYALPIEEIDAQYSAVQTDFDLGAVKTGMLATAPVIDLVADRLTDAGAPVVVDPVMVAASGDRLLDPDAEAAYEDLIAEATLVTPNVDEATVLTGIEPTDRDTAREAGEALVGMGADAALVKGGHVGRDGNTVTDTLVVDEEDGLATRTFEHPRIDTDATHGSGCTLSSAIAAHLAHGETLPFAVEAGTAFMERAVRYSLDVGNGPGAVHHLAALREAADRHRTMTDVAEVVEAFVDRDVSRLVPEVGMNVVGATAYAERVGETAAVEGRITRTLSGVSPNRGVRLGASSHVARFLLAAREFDPDLRFAVNCRFDDETAAATAELDGPTTEYDRDAEPDDASGTMGWGARQAFGAVDADDPTPVAVLDRGAVGKEAIIKVVAETPEELGERVFALLDAVE</sequence>
<keyword evidence="2" id="KW-0547">Nucleotide-binding</keyword>
<evidence type="ECO:0000313" key="9">
    <source>
        <dbReference type="Proteomes" id="UP000277326"/>
    </source>
</evidence>
<dbReference type="Pfam" id="PF10120">
    <property type="entry name" value="ThiN"/>
    <property type="match status" value="1"/>
</dbReference>
<dbReference type="Proteomes" id="UP000277326">
    <property type="component" value="Unassembled WGS sequence"/>
</dbReference>
<evidence type="ECO:0000259" key="7">
    <source>
        <dbReference type="Pfam" id="PF10120"/>
    </source>
</evidence>
<dbReference type="EMBL" id="REFS01000007">
    <property type="protein sequence ID" value="RMB12616.1"/>
    <property type="molecule type" value="Genomic_DNA"/>
</dbReference>
<dbReference type="InterPro" id="IPR036409">
    <property type="entry name" value="Aldolase_II/adducin_N_sf"/>
</dbReference>
<dbReference type="SUPFAM" id="SSF53639">
    <property type="entry name" value="AraD/HMP-PK domain-like"/>
    <property type="match status" value="1"/>
</dbReference>
<dbReference type="GO" id="GO:0008902">
    <property type="term" value="F:hydroxymethylpyrimidine kinase activity"/>
    <property type="evidence" value="ECO:0007669"/>
    <property type="project" value="TreeGrafter"/>
</dbReference>
<dbReference type="GO" id="GO:0005524">
    <property type="term" value="F:ATP binding"/>
    <property type="evidence" value="ECO:0007669"/>
    <property type="project" value="UniProtKB-KW"/>
</dbReference>
<dbReference type="CDD" id="cd01169">
    <property type="entry name" value="HMPP_kinase"/>
    <property type="match status" value="1"/>
</dbReference>
<name>A0A3M0CYB6_9EURY</name>
<dbReference type="InterPro" id="IPR004399">
    <property type="entry name" value="HMP/HMP-P_kinase_dom"/>
</dbReference>
<dbReference type="Gene3D" id="3.40.225.10">
    <property type="entry name" value="Class II aldolase/adducin N-terminal domain"/>
    <property type="match status" value="1"/>
</dbReference>
<organism evidence="8 9">
    <name type="scientific">Haloplanus aerogenes</name>
    <dbReference type="NCBI Taxonomy" id="660522"/>
    <lineage>
        <taxon>Archaea</taxon>
        <taxon>Methanobacteriati</taxon>
        <taxon>Methanobacteriota</taxon>
        <taxon>Stenosarchaea group</taxon>
        <taxon>Halobacteria</taxon>
        <taxon>Halobacteriales</taxon>
        <taxon>Haloferacaceae</taxon>
        <taxon>Haloplanus</taxon>
    </lineage>
</organism>
<reference evidence="8 9" key="1">
    <citation type="journal article" date="2015" name="Stand. Genomic Sci.">
        <title>Genomic Encyclopedia of Bacterial and Archaeal Type Strains, Phase III: the genomes of soil and plant-associated and newly described type strains.</title>
        <authorList>
            <person name="Whitman W.B."/>
            <person name="Woyke T."/>
            <person name="Klenk H.P."/>
            <person name="Zhou Y."/>
            <person name="Lilburn T.G."/>
            <person name="Beck B.J."/>
            <person name="De Vos P."/>
            <person name="Vandamme P."/>
            <person name="Eisen J.A."/>
            <person name="Garrity G."/>
            <person name="Hugenholtz P."/>
            <person name="Kyrpides N.C."/>
        </authorList>
    </citation>
    <scope>NUCLEOTIDE SEQUENCE [LARGE SCALE GENOMIC DNA]</scope>
    <source>
        <strain evidence="8 9">CGMCC 1.10124</strain>
    </source>
</reference>
<dbReference type="PANTHER" id="PTHR20858">
    <property type="entry name" value="PHOSPHOMETHYLPYRIMIDINE KINASE"/>
    <property type="match status" value="1"/>
</dbReference>
<dbReference type="Gene3D" id="3.40.1190.20">
    <property type="match status" value="1"/>
</dbReference>
<evidence type="ECO:0000256" key="3">
    <source>
        <dbReference type="ARBA" id="ARBA00022777"/>
    </source>
</evidence>
<feature type="region of interest" description="Disordered" evidence="5">
    <location>
        <begin position="395"/>
        <end position="416"/>
    </location>
</feature>
<keyword evidence="3 8" id="KW-0418">Kinase</keyword>
<accession>A0A3M0CYB6</accession>
<gene>
    <name evidence="8" type="ORF">ATH50_3288</name>
</gene>
<dbReference type="SUPFAM" id="SSF53613">
    <property type="entry name" value="Ribokinase-like"/>
    <property type="match status" value="1"/>
</dbReference>
<dbReference type="AlphaFoldDB" id="A0A3M0CYB6"/>
<evidence type="ECO:0000313" key="8">
    <source>
        <dbReference type="EMBL" id="RMB12616.1"/>
    </source>
</evidence>
<protein>
    <submittedName>
        <fullName evidence="8">Hydroxymethylpyrimidine/phosphomethylpyrimidine kinase</fullName>
    </submittedName>
</protein>
<dbReference type="FunFam" id="3.40.1190.20:FF:000003">
    <property type="entry name" value="Phosphomethylpyrimidine kinase ThiD"/>
    <property type="match status" value="1"/>
</dbReference>